<dbReference type="InterPro" id="IPR006691">
    <property type="entry name" value="GyrA/parC_rep"/>
</dbReference>
<dbReference type="SUPFAM" id="SSF101904">
    <property type="entry name" value="GyrA/ParC C-terminal domain-like"/>
    <property type="match status" value="1"/>
</dbReference>
<dbReference type="GO" id="GO:0005524">
    <property type="term" value="F:ATP binding"/>
    <property type="evidence" value="ECO:0007669"/>
    <property type="project" value="UniProtKB-UniRule"/>
</dbReference>
<dbReference type="Gene3D" id="3.30.1360.40">
    <property type="match status" value="1"/>
</dbReference>
<dbReference type="InterPro" id="IPR013757">
    <property type="entry name" value="Topo_IIA_A_a_sf"/>
</dbReference>
<dbReference type="NCBIfam" id="NF004043">
    <property type="entry name" value="PRK05560.1"/>
    <property type="match status" value="1"/>
</dbReference>
<comment type="similarity">
    <text evidence="2 9">Belongs to the type II topoisomerase GyrA/ParC subunit family.</text>
</comment>
<organism evidence="13 14">
    <name type="scientific">Haliangium ochraceum (strain DSM 14365 / JCM 11303 / SMP-2)</name>
    <dbReference type="NCBI Taxonomy" id="502025"/>
    <lineage>
        <taxon>Bacteria</taxon>
        <taxon>Pseudomonadati</taxon>
        <taxon>Myxococcota</taxon>
        <taxon>Polyangia</taxon>
        <taxon>Haliangiales</taxon>
        <taxon>Kofleriaceae</taxon>
        <taxon>Haliangium</taxon>
    </lineage>
</organism>
<dbReference type="PANTHER" id="PTHR43493:SF5">
    <property type="entry name" value="DNA GYRASE SUBUNIT A, CHLOROPLASTIC_MITOCHONDRIAL"/>
    <property type="match status" value="1"/>
</dbReference>
<evidence type="ECO:0000256" key="7">
    <source>
        <dbReference type="ARBA" id="ARBA00023235"/>
    </source>
</evidence>
<dbReference type="GO" id="GO:0006261">
    <property type="term" value="P:DNA-templated DNA replication"/>
    <property type="evidence" value="ECO:0007669"/>
    <property type="project" value="UniProtKB-UniRule"/>
</dbReference>
<comment type="subunit">
    <text evidence="9">Heterotetramer, composed of two GyrA and two GyrB chains. In the heterotetramer, GyrA contains the active site tyrosine that forms a transient covalent intermediate with DNA, while GyrB binds cofactors and catalyzes ATP hydrolysis.</text>
</comment>
<dbReference type="Pfam" id="PF03989">
    <property type="entry name" value="DNA_gyraseA_C"/>
    <property type="match status" value="6"/>
</dbReference>
<gene>
    <name evidence="9" type="primary">gyrA</name>
    <name evidence="13" type="ordered locus">Hoch_4476</name>
</gene>
<dbReference type="Proteomes" id="UP000001880">
    <property type="component" value="Chromosome"/>
</dbReference>
<feature type="short sequence motif" description="GyrA-box" evidence="9">
    <location>
        <begin position="551"/>
        <end position="557"/>
    </location>
</feature>
<evidence type="ECO:0000256" key="2">
    <source>
        <dbReference type="ARBA" id="ARBA00008263"/>
    </source>
</evidence>
<protein>
    <recommendedName>
        <fullName evidence="9">DNA gyrase subunit A</fullName>
        <ecNumber evidence="9">5.6.2.2</ecNumber>
    </recommendedName>
</protein>
<evidence type="ECO:0000256" key="9">
    <source>
        <dbReference type="HAMAP-Rule" id="MF_01897"/>
    </source>
</evidence>
<keyword evidence="5 9" id="KW-0799">Topoisomerase</keyword>
<evidence type="ECO:0000256" key="1">
    <source>
        <dbReference type="ARBA" id="ARBA00000185"/>
    </source>
</evidence>
<dbReference type="Gene3D" id="1.10.268.10">
    <property type="entry name" value="Topoisomerase, domain 3"/>
    <property type="match status" value="1"/>
</dbReference>
<proteinExistence type="inferred from homology"/>
<reference evidence="13 14" key="1">
    <citation type="journal article" date="2010" name="Stand. Genomic Sci.">
        <title>Complete genome sequence of Haliangium ochraceum type strain (SMP-2).</title>
        <authorList>
            <consortium name="US DOE Joint Genome Institute (JGI-PGF)"/>
            <person name="Ivanova N."/>
            <person name="Daum C."/>
            <person name="Lang E."/>
            <person name="Abt B."/>
            <person name="Kopitz M."/>
            <person name="Saunders E."/>
            <person name="Lapidus A."/>
            <person name="Lucas S."/>
            <person name="Glavina Del Rio T."/>
            <person name="Nolan M."/>
            <person name="Tice H."/>
            <person name="Copeland A."/>
            <person name="Cheng J.F."/>
            <person name="Chen F."/>
            <person name="Bruce D."/>
            <person name="Goodwin L."/>
            <person name="Pitluck S."/>
            <person name="Mavromatis K."/>
            <person name="Pati A."/>
            <person name="Mikhailova N."/>
            <person name="Chen A."/>
            <person name="Palaniappan K."/>
            <person name="Land M."/>
            <person name="Hauser L."/>
            <person name="Chang Y.J."/>
            <person name="Jeffries C.D."/>
            <person name="Detter J.C."/>
            <person name="Brettin T."/>
            <person name="Rohde M."/>
            <person name="Goker M."/>
            <person name="Bristow J."/>
            <person name="Markowitz V."/>
            <person name="Eisen J.A."/>
            <person name="Hugenholtz P."/>
            <person name="Kyrpides N.C."/>
            <person name="Klenk H.P."/>
        </authorList>
    </citation>
    <scope>NUCLEOTIDE SEQUENCE [LARGE SCALE GENOMIC DNA]</scope>
    <source>
        <strain evidence="14">DSM 14365 / CIP 107738 / JCM 11303 / AJ 13395 / SMP-2</strain>
    </source>
</reference>
<comment type="catalytic activity">
    <reaction evidence="1 9 10">
        <text>ATP-dependent breakage, passage and rejoining of double-stranded DNA.</text>
        <dbReference type="EC" id="5.6.2.2"/>
    </reaction>
</comment>
<dbReference type="GO" id="GO:0005694">
    <property type="term" value="C:chromosome"/>
    <property type="evidence" value="ECO:0007669"/>
    <property type="project" value="InterPro"/>
</dbReference>
<evidence type="ECO:0000256" key="6">
    <source>
        <dbReference type="ARBA" id="ARBA00023125"/>
    </source>
</evidence>
<keyword evidence="3 9" id="KW-0547">Nucleotide-binding</keyword>
<dbReference type="HOGENOM" id="CLU_002977_6_1_7"/>
<keyword evidence="4 9" id="KW-0067">ATP-binding</keyword>
<dbReference type="GO" id="GO:0005737">
    <property type="term" value="C:cytoplasm"/>
    <property type="evidence" value="ECO:0007669"/>
    <property type="project" value="UniProtKB-SubCell"/>
</dbReference>
<accession>D0LNR4</accession>
<comment type="subcellular location">
    <subcellularLocation>
        <location evidence="9">Cytoplasm</location>
    </subcellularLocation>
</comment>
<feature type="active site" description="O-(5'-phospho-DNA)-tyrosine intermediate" evidence="9 10">
    <location>
        <position position="121"/>
    </location>
</feature>
<dbReference type="InterPro" id="IPR013760">
    <property type="entry name" value="Topo_IIA-like_dom_sf"/>
</dbReference>
<comment type="miscellaneous">
    <text evidence="9">Few gyrases are as efficient as E.coli at forming negative supercoils. Not all organisms have 2 type II topoisomerases; in organisms with a single type II topoisomerase this enzyme also has to decatenate newly replicated chromosomes.</text>
</comment>
<keyword evidence="14" id="KW-1185">Reference proteome</keyword>
<feature type="region of interest" description="Disordered" evidence="11">
    <location>
        <begin position="831"/>
        <end position="891"/>
    </location>
</feature>
<name>D0LNR4_HALO1</name>
<evidence type="ECO:0000313" key="13">
    <source>
        <dbReference type="EMBL" id="ACY16969.1"/>
    </source>
</evidence>
<evidence type="ECO:0000313" key="14">
    <source>
        <dbReference type="Proteomes" id="UP000001880"/>
    </source>
</evidence>
<keyword evidence="7 9" id="KW-0413">Isomerase</keyword>
<dbReference type="GO" id="GO:0006265">
    <property type="term" value="P:DNA topological change"/>
    <property type="evidence" value="ECO:0007669"/>
    <property type="project" value="UniProtKB-UniRule"/>
</dbReference>
<feature type="compositionally biased region" description="Acidic residues" evidence="11">
    <location>
        <begin position="849"/>
        <end position="877"/>
    </location>
</feature>
<dbReference type="OrthoDB" id="9806486at2"/>
<dbReference type="SMART" id="SM00434">
    <property type="entry name" value="TOP4c"/>
    <property type="match status" value="1"/>
</dbReference>
<dbReference type="PROSITE" id="PS52040">
    <property type="entry name" value="TOPO_IIA"/>
    <property type="match status" value="1"/>
</dbReference>
<dbReference type="FunFam" id="2.120.10.90:FF:000005">
    <property type="entry name" value="DNA topoisomerase 4 subunit A"/>
    <property type="match status" value="1"/>
</dbReference>
<dbReference type="InterPro" id="IPR013758">
    <property type="entry name" value="Topo_IIA_A/C_ab"/>
</dbReference>
<dbReference type="InterPro" id="IPR002205">
    <property type="entry name" value="Topo_IIA_dom_A"/>
</dbReference>
<dbReference type="EC" id="5.6.2.2" evidence="9"/>
<dbReference type="GO" id="GO:0003677">
    <property type="term" value="F:DNA binding"/>
    <property type="evidence" value="ECO:0007669"/>
    <property type="project" value="UniProtKB-UniRule"/>
</dbReference>
<evidence type="ECO:0000256" key="5">
    <source>
        <dbReference type="ARBA" id="ARBA00023029"/>
    </source>
</evidence>
<dbReference type="eggNOG" id="COG0188">
    <property type="taxonomic scope" value="Bacteria"/>
</dbReference>
<dbReference type="STRING" id="502025.Hoch_4476"/>
<dbReference type="CDD" id="cd00187">
    <property type="entry name" value="TOP4c"/>
    <property type="match status" value="1"/>
</dbReference>
<dbReference type="AlphaFoldDB" id="D0LNR4"/>
<dbReference type="FunFam" id="1.10.268.10:FF:000001">
    <property type="entry name" value="DNA gyrase subunit A"/>
    <property type="match status" value="1"/>
</dbReference>
<dbReference type="HAMAP" id="MF_01897">
    <property type="entry name" value="GyrA"/>
    <property type="match status" value="1"/>
</dbReference>
<sequence length="891" mass="98809">MSDIANVTPVAIEKEMRSSFMDYAMSVIISRALPDARDGLKPVHRRILFAQKGLSNYWNRPYLKCARIVGDVIGKYHPHGDSSVYDALVRMAQDFSMRYELVDGQGNFGSIDGDPPAAMRYTECRMARLASDLLADLDKETVDWQPNYDDKELEPTVLPTKVPNLLLNGASGIAVGMATNIPPHNLGEILDATMALMEDPDLPEEELAEIVPGPDFPTGGIIHGRGGIRAAHTLGRGAVVIRGRTQFETVRKERKAIVVTEMPFMVNKSRWIETTAHLVRDKRIDGISDIRDESDRKGIRVVFELKRDANEQVVLNNLFKMTALQTSFNVNMLAIVDGRPQVLSLRSALQVFIEHRRTVVRRRCLFELRQARERREIVEGLGLAVMQIDRVIEIIRTSKDTDEAKARLMSERMMGLDGFLERAGRPADEVEAVRTAGFVHLSARQAQAILDMRLGRLTGLEREKVEAEYRELWEITDYLEGILGDDVKLRGVIVDELREMRDQYADPRRTEIVDQEGEILDEQLIKVEDMVVTRTRRGYVKRTALDEYSAQGRGGKGVRGAASGDDDFVADMFVASTHDHLLMFTNIGRVYQKKVYELPSGSRISKGRPFVNVIEALQPDEYVVGMLPVKEFTDDLSAFMATRMGTVKKTVAAAFSRIRVTGIKAIGIDDGDELVEVRLTRPDMDVLLVTKRGQSIRFQEDQVRPMGREARGVRGIGLAGGDAVVGMSVFERDCEDAILTVCENGYGKRTLLSAYSTQGRGGKGLITIKTTERNGPVSGVRLVGEDDHVIMISSTGKLIRMRVRDIPVQSRATQGVRLMRLDPGEQVASLERLAEPDDDADSEAVTPELGDDDEIGNEVDEAGEGDAGADDADDSAADADAGTSEEGTEDE</sequence>
<comment type="subunit">
    <text evidence="8">Heterotetramer composed of ParC and ParE.</text>
</comment>
<dbReference type="RefSeq" id="WP_012829567.1">
    <property type="nucleotide sequence ID" value="NC_013440.1"/>
</dbReference>
<keyword evidence="6 9" id="KW-0238">DNA-binding</keyword>
<dbReference type="PANTHER" id="PTHR43493">
    <property type="entry name" value="DNA GYRASE/TOPOISOMERASE SUBUNIT A"/>
    <property type="match status" value="1"/>
</dbReference>
<dbReference type="InterPro" id="IPR005743">
    <property type="entry name" value="GyrA"/>
</dbReference>
<evidence type="ECO:0000259" key="12">
    <source>
        <dbReference type="PROSITE" id="PS52040"/>
    </source>
</evidence>
<dbReference type="Gene3D" id="3.90.199.10">
    <property type="entry name" value="Topoisomerase II, domain 5"/>
    <property type="match status" value="1"/>
</dbReference>
<dbReference type="Gene3D" id="2.120.10.90">
    <property type="entry name" value="DNA gyrase/topoisomerase IV, subunit A, C-terminal"/>
    <property type="match status" value="1"/>
</dbReference>
<dbReference type="EMBL" id="CP001804">
    <property type="protein sequence ID" value="ACY16969.1"/>
    <property type="molecule type" value="Genomic_DNA"/>
</dbReference>
<keyword evidence="9" id="KW-0963">Cytoplasm</keyword>
<dbReference type="NCBIfam" id="TIGR01063">
    <property type="entry name" value="gyrA"/>
    <property type="match status" value="1"/>
</dbReference>
<evidence type="ECO:0000256" key="11">
    <source>
        <dbReference type="SAM" id="MobiDB-lite"/>
    </source>
</evidence>
<dbReference type="Pfam" id="PF00521">
    <property type="entry name" value="DNA_topoisoIV"/>
    <property type="match status" value="1"/>
</dbReference>
<comment type="function">
    <text evidence="9">A type II topoisomerase that negatively supercoils closed circular double-stranded (ds) DNA in an ATP-dependent manner to modulate DNA topology and maintain chromosomes in an underwound state. Negative supercoiling favors strand separation, and DNA replication, transcription, recombination and repair, all of which involve strand separation. Also able to catalyze the interconversion of other topological isomers of dsDNA rings, including catenanes and knotted rings. Type II topoisomerases break and join 2 DNA strands simultaneously in an ATP-dependent manner.</text>
</comment>
<evidence type="ECO:0000256" key="3">
    <source>
        <dbReference type="ARBA" id="ARBA00022741"/>
    </source>
</evidence>
<evidence type="ECO:0000256" key="10">
    <source>
        <dbReference type="PROSITE-ProRule" id="PRU01384"/>
    </source>
</evidence>
<dbReference type="GO" id="GO:0034335">
    <property type="term" value="F:DNA negative supercoiling activity"/>
    <property type="evidence" value="ECO:0007669"/>
    <property type="project" value="UniProtKB-ARBA"/>
</dbReference>
<dbReference type="FunFam" id="3.90.199.10:FF:000001">
    <property type="entry name" value="DNA gyrase subunit A"/>
    <property type="match status" value="1"/>
</dbReference>
<feature type="domain" description="Topo IIA-type catalytic" evidence="12">
    <location>
        <begin position="33"/>
        <end position="530"/>
    </location>
</feature>
<dbReference type="InterPro" id="IPR050220">
    <property type="entry name" value="Type_II_DNA_Topoisomerases"/>
</dbReference>
<dbReference type="SUPFAM" id="SSF56719">
    <property type="entry name" value="Type II DNA topoisomerase"/>
    <property type="match status" value="1"/>
</dbReference>
<dbReference type="NCBIfam" id="NF004044">
    <property type="entry name" value="PRK05561.1"/>
    <property type="match status" value="1"/>
</dbReference>
<dbReference type="InterPro" id="IPR035516">
    <property type="entry name" value="Gyrase/topoIV_suA_C"/>
</dbReference>
<evidence type="ECO:0000256" key="8">
    <source>
        <dbReference type="ARBA" id="ARBA00063644"/>
    </source>
</evidence>
<dbReference type="KEGG" id="hoh:Hoch_4476"/>
<dbReference type="FunFam" id="3.30.1360.40:FF:000002">
    <property type="entry name" value="DNA gyrase subunit A"/>
    <property type="match status" value="1"/>
</dbReference>
<dbReference type="GO" id="GO:0009330">
    <property type="term" value="C:DNA topoisomerase type II (double strand cut, ATP-hydrolyzing) complex"/>
    <property type="evidence" value="ECO:0007669"/>
    <property type="project" value="TreeGrafter"/>
</dbReference>
<evidence type="ECO:0000256" key="4">
    <source>
        <dbReference type="ARBA" id="ARBA00022840"/>
    </source>
</evidence>